<sequence>MPVTVLHDSEKQFDCAVHEGYGLSEMLPVASPNQPGHECKPDTIGSRASCEMRA</sequence>
<dbReference type="SUPFAM" id="SSF56801">
    <property type="entry name" value="Acetyl-CoA synthetase-like"/>
    <property type="match status" value="1"/>
</dbReference>
<gene>
    <name evidence="1" type="ORF">BJY18_007167</name>
</gene>
<dbReference type="AlphaFoldDB" id="A0A840J8D2"/>
<reference evidence="1 2" key="1">
    <citation type="submission" date="2020-08" db="EMBL/GenBank/DDBJ databases">
        <title>Sequencing the genomes of 1000 actinobacteria strains.</title>
        <authorList>
            <person name="Klenk H.-P."/>
        </authorList>
    </citation>
    <scope>NUCLEOTIDE SEQUENCE [LARGE SCALE GENOMIC DNA]</scope>
    <source>
        <strain evidence="1 2">DSM 45859</strain>
    </source>
</reference>
<dbReference type="EMBL" id="JACHMG010000001">
    <property type="protein sequence ID" value="MBB4689682.1"/>
    <property type="molecule type" value="Genomic_DNA"/>
</dbReference>
<evidence type="ECO:0000313" key="1">
    <source>
        <dbReference type="EMBL" id="MBB4689682.1"/>
    </source>
</evidence>
<comment type="caution">
    <text evidence="1">The sequence shown here is derived from an EMBL/GenBank/DDBJ whole genome shotgun (WGS) entry which is preliminary data.</text>
</comment>
<name>A0A840J8D2_9PSEU</name>
<evidence type="ECO:0000313" key="2">
    <source>
        <dbReference type="Proteomes" id="UP000581769"/>
    </source>
</evidence>
<keyword evidence="2" id="KW-1185">Reference proteome</keyword>
<protein>
    <submittedName>
        <fullName evidence="1">Long-subunit acyl-CoA synthetase (AMP-forming)</fullName>
    </submittedName>
</protein>
<proteinExistence type="predicted"/>
<organism evidence="1 2">
    <name type="scientific">Amycolatopsis jiangsuensis</name>
    <dbReference type="NCBI Taxonomy" id="1181879"/>
    <lineage>
        <taxon>Bacteria</taxon>
        <taxon>Bacillati</taxon>
        <taxon>Actinomycetota</taxon>
        <taxon>Actinomycetes</taxon>
        <taxon>Pseudonocardiales</taxon>
        <taxon>Pseudonocardiaceae</taxon>
        <taxon>Amycolatopsis</taxon>
    </lineage>
</organism>
<dbReference type="Proteomes" id="UP000581769">
    <property type="component" value="Unassembled WGS sequence"/>
</dbReference>
<accession>A0A840J8D2</accession>